<sequence length="274" mass="28908">MALNGLIFDRRNNTSKNWRNILAEIMGDGILNGCEVTSISNAITVGDGYFILKGAVIENNGADTIPVTPTLTDGYVRLICRIDLTQEASETGPGQVGWVTDFSATTTFPALTQEDINSTGSIYEGEIAVLQIVGGNITALTRSMPGAEIDAEKLGGHPASYFVPAIKPTMISFSGGGITWEANWAWFDGRQVHINFSGRTTAGTDAISGVFAQLPASIPRPSGDFFIPAFFRKATNDTVHFGRIVVSASGQISTSADSGGGWMAIMAVGCYPAG</sequence>
<evidence type="ECO:0000313" key="2">
    <source>
        <dbReference type="Proteomes" id="UP000606889"/>
    </source>
</evidence>
<reference evidence="1 2" key="1">
    <citation type="submission" date="2020-08" db="EMBL/GenBank/DDBJ databases">
        <title>Genome public.</title>
        <authorList>
            <person name="Liu C."/>
            <person name="Sun Q."/>
        </authorList>
    </citation>
    <scope>NUCLEOTIDE SEQUENCE [LARGE SCALE GENOMIC DNA]</scope>
    <source>
        <strain evidence="1 2">NSJ-35</strain>
    </source>
</reference>
<gene>
    <name evidence="1" type="ORF">H8S18_09195</name>
</gene>
<dbReference type="Proteomes" id="UP000606889">
    <property type="component" value="Unassembled WGS sequence"/>
</dbReference>
<proteinExistence type="predicted"/>
<name>A0ABR7EFH2_9FIRM</name>
<protein>
    <submittedName>
        <fullName evidence="1">Uncharacterized protein</fullName>
    </submittedName>
</protein>
<keyword evidence="2" id="KW-1185">Reference proteome</keyword>
<organism evidence="1 2">
    <name type="scientific">Christensenella tenuis</name>
    <dbReference type="NCBI Taxonomy" id="2763033"/>
    <lineage>
        <taxon>Bacteria</taxon>
        <taxon>Bacillati</taxon>
        <taxon>Bacillota</taxon>
        <taxon>Clostridia</taxon>
        <taxon>Christensenellales</taxon>
        <taxon>Christensenellaceae</taxon>
        <taxon>Christensenella</taxon>
    </lineage>
</organism>
<dbReference type="Gene3D" id="2.60.520.10">
    <property type="entry name" value="Phage fibre proteins"/>
    <property type="match status" value="1"/>
</dbReference>
<dbReference type="RefSeq" id="WP_186858011.1">
    <property type="nucleotide sequence ID" value="NZ_JACOON010000004.1"/>
</dbReference>
<accession>A0ABR7EFH2</accession>
<evidence type="ECO:0000313" key="1">
    <source>
        <dbReference type="EMBL" id="MBC5648510.1"/>
    </source>
</evidence>
<dbReference type="EMBL" id="JACOON010000004">
    <property type="protein sequence ID" value="MBC5648510.1"/>
    <property type="molecule type" value="Genomic_DNA"/>
</dbReference>
<comment type="caution">
    <text evidence="1">The sequence shown here is derived from an EMBL/GenBank/DDBJ whole genome shotgun (WGS) entry which is preliminary data.</text>
</comment>